<feature type="signal peptide" evidence="6">
    <location>
        <begin position="1"/>
        <end position="19"/>
    </location>
</feature>
<feature type="transmembrane region" description="Helical" evidence="5">
    <location>
        <begin position="465"/>
        <end position="487"/>
    </location>
</feature>
<sequence length="575" mass="62844">MMGFSVCHLIFVLIVPCISSPAAQNDPSSLRRKHIMFASSLKSGAAHPRRRRATTIRVNCVHTGISCDRNRDCMRRFRDVMRDSFRTPKLKSVELALLSGMHGGDDAAGDGTGAYGRPKDWGISLSLFLTYLTVMGAKCALPSTLSMLVAPNSGLAHHNIMLTRQDVMSRLIALSTVSIAAGKLLLGPVIDSLGGVRSLQIALSTICLCLSSIGFGARTCPTLTSFAVFWVVVDFAFSSCWAACVKTIREYHSEERWSEEIGRLAIAARLGNALSFAFFGLLLQWASSAAPTDLPQGALDASWRWVFRVAGAIQVIPLFVLSYFGADGWRKSDSIVDNDKQYKKGTQKTTLKQSMAILRYQSCTPEFWLHLLSRSLLMVLVSFLLFIPSFMAECYNMSHASSARVGSIFALGCLLSVSTLAKRTYPFTQSTSSVRRKAYSMFGLLTIASLCSLIQIAFLQDFIQLAPVLGTFIMFIFGFSLAIPFYLPSTMFALHRGGNEGSATVADAFDVCGFGLLALFNGFVARVLDAKTKRAWIPVFLWMLKGSIAATISLFGAVLLEGKSDQRNSRISNEG</sequence>
<evidence type="ECO:0000256" key="2">
    <source>
        <dbReference type="ARBA" id="ARBA00022692"/>
    </source>
</evidence>
<dbReference type="InterPro" id="IPR036259">
    <property type="entry name" value="MFS_trans_sf"/>
</dbReference>
<dbReference type="GO" id="GO:0012505">
    <property type="term" value="C:endomembrane system"/>
    <property type="evidence" value="ECO:0007669"/>
    <property type="project" value="UniProtKB-SubCell"/>
</dbReference>
<keyword evidence="3 5" id="KW-1133">Transmembrane helix</keyword>
<evidence type="ECO:0000313" key="8">
    <source>
        <dbReference type="Proteomes" id="UP001530293"/>
    </source>
</evidence>
<feature type="transmembrane region" description="Helical" evidence="5">
    <location>
        <begin position="442"/>
        <end position="459"/>
    </location>
</feature>
<evidence type="ECO:0000256" key="4">
    <source>
        <dbReference type="ARBA" id="ARBA00023136"/>
    </source>
</evidence>
<feature type="transmembrane region" description="Helical" evidence="5">
    <location>
        <begin position="223"/>
        <end position="245"/>
    </location>
</feature>
<dbReference type="InterPro" id="IPR011701">
    <property type="entry name" value="MFS"/>
</dbReference>
<feature type="transmembrane region" description="Helical" evidence="5">
    <location>
        <begin position="266"/>
        <end position="285"/>
    </location>
</feature>
<evidence type="ECO:0000256" key="1">
    <source>
        <dbReference type="ARBA" id="ARBA00004127"/>
    </source>
</evidence>
<organism evidence="7 8">
    <name type="scientific">Discostella pseudostelligera</name>
    <dbReference type="NCBI Taxonomy" id="259834"/>
    <lineage>
        <taxon>Eukaryota</taxon>
        <taxon>Sar</taxon>
        <taxon>Stramenopiles</taxon>
        <taxon>Ochrophyta</taxon>
        <taxon>Bacillariophyta</taxon>
        <taxon>Coscinodiscophyceae</taxon>
        <taxon>Thalassiosirophycidae</taxon>
        <taxon>Stephanodiscales</taxon>
        <taxon>Stephanodiscaceae</taxon>
        <taxon>Discostella</taxon>
    </lineage>
</organism>
<keyword evidence="4 5" id="KW-0472">Membrane</keyword>
<feature type="transmembrane region" description="Helical" evidence="5">
    <location>
        <begin position="367"/>
        <end position="391"/>
    </location>
</feature>
<comment type="subcellular location">
    <subcellularLocation>
        <location evidence="1">Endomembrane system</location>
        <topology evidence="1">Multi-pass membrane protein</topology>
    </subcellularLocation>
</comment>
<proteinExistence type="predicted"/>
<dbReference type="SUPFAM" id="SSF103473">
    <property type="entry name" value="MFS general substrate transporter"/>
    <property type="match status" value="1"/>
</dbReference>
<evidence type="ECO:0000256" key="5">
    <source>
        <dbReference type="SAM" id="Phobius"/>
    </source>
</evidence>
<dbReference type="PANTHER" id="PTHR43826">
    <property type="entry name" value="GLUCOSE-6-PHOSPHATE EXCHANGER SLC37A4"/>
    <property type="match status" value="1"/>
</dbReference>
<accession>A0ABD3MD99</accession>
<dbReference type="AlphaFoldDB" id="A0ABD3MD99"/>
<dbReference type="Gene3D" id="1.20.1250.20">
    <property type="entry name" value="MFS general substrate transporter like domains"/>
    <property type="match status" value="1"/>
</dbReference>
<reference evidence="7 8" key="1">
    <citation type="submission" date="2024-10" db="EMBL/GenBank/DDBJ databases">
        <title>Updated reference genomes for cyclostephanoid diatoms.</title>
        <authorList>
            <person name="Roberts W.R."/>
            <person name="Alverson A.J."/>
        </authorList>
    </citation>
    <scope>NUCLEOTIDE SEQUENCE [LARGE SCALE GENOMIC DNA]</scope>
    <source>
        <strain evidence="7 8">AJA232-27</strain>
    </source>
</reference>
<name>A0ABD3MD99_9STRA</name>
<feature type="transmembrane region" description="Helical" evidence="5">
    <location>
        <begin position="508"/>
        <end position="528"/>
    </location>
</feature>
<dbReference type="CDD" id="cd06174">
    <property type="entry name" value="MFS"/>
    <property type="match status" value="1"/>
</dbReference>
<feature type="transmembrane region" description="Helical" evidence="5">
    <location>
        <begin position="403"/>
        <end position="421"/>
    </location>
</feature>
<comment type="caution">
    <text evidence="7">The sequence shown here is derived from an EMBL/GenBank/DDBJ whole genome shotgun (WGS) entry which is preliminary data.</text>
</comment>
<feature type="transmembrane region" description="Helical" evidence="5">
    <location>
        <begin position="540"/>
        <end position="560"/>
    </location>
</feature>
<dbReference type="InterPro" id="IPR051337">
    <property type="entry name" value="OPA_Antiporter"/>
</dbReference>
<evidence type="ECO:0000256" key="3">
    <source>
        <dbReference type="ARBA" id="ARBA00022989"/>
    </source>
</evidence>
<keyword evidence="8" id="KW-1185">Reference proteome</keyword>
<dbReference type="GO" id="GO:0016020">
    <property type="term" value="C:membrane"/>
    <property type="evidence" value="ECO:0007669"/>
    <property type="project" value="UniProtKB-ARBA"/>
</dbReference>
<evidence type="ECO:0000313" key="7">
    <source>
        <dbReference type="EMBL" id="KAL3762046.1"/>
    </source>
</evidence>
<keyword evidence="6" id="KW-0732">Signal</keyword>
<feature type="chain" id="PRO_5044766819" evidence="6">
    <location>
        <begin position="20"/>
        <end position="575"/>
    </location>
</feature>
<dbReference type="EMBL" id="JALLBG020000143">
    <property type="protein sequence ID" value="KAL3762046.1"/>
    <property type="molecule type" value="Genomic_DNA"/>
</dbReference>
<protein>
    <submittedName>
        <fullName evidence="7">Uncharacterized protein</fullName>
    </submittedName>
</protein>
<evidence type="ECO:0000256" key="6">
    <source>
        <dbReference type="SAM" id="SignalP"/>
    </source>
</evidence>
<dbReference type="Proteomes" id="UP001530293">
    <property type="component" value="Unassembled WGS sequence"/>
</dbReference>
<keyword evidence="2 5" id="KW-0812">Transmembrane</keyword>
<gene>
    <name evidence="7" type="ORF">ACHAWU_002142</name>
</gene>
<dbReference type="Pfam" id="PF07690">
    <property type="entry name" value="MFS_1"/>
    <property type="match status" value="1"/>
</dbReference>
<dbReference type="PANTHER" id="PTHR43826:SF8">
    <property type="entry name" value="MAJOR FACILITATOR SUPERFAMILY (MFS) PROFILE DOMAIN-CONTAINING PROTEIN"/>
    <property type="match status" value="1"/>
</dbReference>
<feature type="transmembrane region" description="Helical" evidence="5">
    <location>
        <begin position="305"/>
        <end position="324"/>
    </location>
</feature>